<sequence>MRKWILEYAILSIIKRWEAYASDILETLKKNKLIVVEGTLYPLLSRLKTDWLISYYWIESKSWPPRKYFKLTPDWLESLKVMDSAWQELSQAINQIIN</sequence>
<dbReference type="SUPFAM" id="SSF46785">
    <property type="entry name" value="Winged helix' DNA-binding domain"/>
    <property type="match status" value="1"/>
</dbReference>
<dbReference type="PANTHER" id="PTHR33169:SF14">
    <property type="entry name" value="TRANSCRIPTIONAL REGULATOR RV3488"/>
    <property type="match status" value="1"/>
</dbReference>
<name>K2GZM7_9BACT</name>
<dbReference type="InterPro" id="IPR005149">
    <property type="entry name" value="Tscrpt_reg_PadR_N"/>
</dbReference>
<organism evidence="2">
    <name type="scientific">uncultured bacterium</name>
    <name type="common">gcode 4</name>
    <dbReference type="NCBI Taxonomy" id="1234023"/>
    <lineage>
        <taxon>Bacteria</taxon>
        <taxon>environmental samples</taxon>
    </lineage>
</organism>
<dbReference type="InterPro" id="IPR036390">
    <property type="entry name" value="WH_DNA-bd_sf"/>
</dbReference>
<dbReference type="AlphaFoldDB" id="K2GZM7"/>
<evidence type="ECO:0000259" key="1">
    <source>
        <dbReference type="Pfam" id="PF03551"/>
    </source>
</evidence>
<dbReference type="Pfam" id="PF03551">
    <property type="entry name" value="PadR"/>
    <property type="match status" value="1"/>
</dbReference>
<evidence type="ECO:0000313" key="2">
    <source>
        <dbReference type="EMBL" id="EKE28985.1"/>
    </source>
</evidence>
<dbReference type="PANTHER" id="PTHR33169">
    <property type="entry name" value="PADR-FAMILY TRANSCRIPTIONAL REGULATOR"/>
    <property type="match status" value="1"/>
</dbReference>
<gene>
    <name evidence="2" type="ORF">ACD_2C00256G0002</name>
</gene>
<protein>
    <recommendedName>
        <fullName evidence="1">Transcription regulator PadR N-terminal domain-containing protein</fullName>
    </recommendedName>
</protein>
<dbReference type="InterPro" id="IPR036388">
    <property type="entry name" value="WH-like_DNA-bd_sf"/>
</dbReference>
<feature type="domain" description="Transcription regulator PadR N-terminal" evidence="1">
    <location>
        <begin position="10"/>
        <end position="74"/>
    </location>
</feature>
<accession>K2GZM7</accession>
<comment type="caution">
    <text evidence="2">The sequence shown here is derived from an EMBL/GenBank/DDBJ whole genome shotgun (WGS) entry which is preliminary data.</text>
</comment>
<reference evidence="2" key="1">
    <citation type="journal article" date="2012" name="Science">
        <title>Fermentation, hydrogen, and sulfur metabolism in multiple uncultivated bacterial phyla.</title>
        <authorList>
            <person name="Wrighton K.C."/>
            <person name="Thomas B.C."/>
            <person name="Sharon I."/>
            <person name="Miller C.S."/>
            <person name="Castelle C.J."/>
            <person name="VerBerkmoes N.C."/>
            <person name="Wilkins M.J."/>
            <person name="Hettich R.L."/>
            <person name="Lipton M.S."/>
            <person name="Williams K.H."/>
            <person name="Long P.E."/>
            <person name="Banfield J.F."/>
        </authorList>
    </citation>
    <scope>NUCLEOTIDE SEQUENCE [LARGE SCALE GENOMIC DNA]</scope>
</reference>
<proteinExistence type="predicted"/>
<dbReference type="InterPro" id="IPR052509">
    <property type="entry name" value="Metal_resp_DNA-bind_regulator"/>
</dbReference>
<dbReference type="Gene3D" id="1.10.10.10">
    <property type="entry name" value="Winged helix-like DNA-binding domain superfamily/Winged helix DNA-binding domain"/>
    <property type="match status" value="1"/>
</dbReference>
<dbReference type="EMBL" id="AMFJ01000256">
    <property type="protein sequence ID" value="EKE28985.1"/>
    <property type="molecule type" value="Genomic_DNA"/>
</dbReference>